<name>A0A423NZL4_PSEFL</name>
<dbReference type="AlphaFoldDB" id="A0A423NZL4"/>
<reference evidence="1 2" key="1">
    <citation type="submission" date="2016-10" db="EMBL/GenBank/DDBJ databases">
        <title>Comparative genome analysis of multiple Pseudomonas spp. focuses on biocontrol and plant growth promoting traits.</title>
        <authorList>
            <person name="Tao X.-Y."/>
            <person name="Taylor C.G."/>
        </authorList>
    </citation>
    <scope>NUCLEOTIDE SEQUENCE [LARGE SCALE GENOMIC DNA]</scope>
    <source>
        <strain evidence="1 2">36G2</strain>
    </source>
</reference>
<dbReference type="Gene3D" id="3.40.50.300">
    <property type="entry name" value="P-loop containing nucleotide triphosphate hydrolases"/>
    <property type="match status" value="1"/>
</dbReference>
<gene>
    <name evidence="1" type="ORF">BK673_24490</name>
</gene>
<dbReference type="Gene3D" id="2.160.20.80">
    <property type="entry name" value="E3 ubiquitin-protein ligase SopA"/>
    <property type="match status" value="1"/>
</dbReference>
<sequence length="902" mass="98679">MKMIKRVFNVKDTKIHNSHHGQIKMDDIRNTALQLSKIVGVELFELCNNISALLIKTELWAFVDKERSKSLYELARDEKLKSIALPAETTIVRFVVDDGFVAEQESISLGLGYEGVSLKLAIHKILDLPDTFQESQSQLLSSALLPLSGLPGGAVKMRSVVPGQLNYLPETEDALETLLGWIRAAHSRGDRKNLLFVEAEAGKGKTILLATAAKFINENFSNKLAIYIPLRNLPLTAGVGWESISQLIGAVGFGAERLAKAIKNGLVVLFLDGIDEVSGRYDRSLIKDLLELLAVKLSSVNSLVVLSGRKTETKSLEKASWDLLGLELPETESLEFARYVNFVIDQLIVDWDEAVKNVPDEFSELLGKACIDGQVRREKADISQWITNVFPIVGKDASLFFVQGLAAIAIGRRAGNRLPLTTGETPVIPTLVDVCNAAAVFACLREQTKIDGIARSEYTASKQMELLAGFSLLSSSNGSKLLPTPNELTALIFDVNTVNDSEVYVAITRQNAKHALLYAAEAVGNYQPHFLSDWVRCSFIAQVLKSNLAVGGITAEQTKAIIASADRSRYVFSSFLPDMLVDAEVPVEWIDALVQEVGGESETASANLWQLRAAIGDERLGQSIPNPLPLAQLDQAEFVGNQIGREFSGESYFLDGSTFDSVDIHGAVLSGVSMLGVRFRDCTLNDVVLHNQCEGPIYFERCTFDAVVIEDIAAGTSPALTFIDCVFKGFENSIVQNRPAFGETIAEPVICFSGCVIDASTTQLISGDWTQVKNPPEGLKQSTAEEIDPAVECLREIFNTFFPSRMGSGQDIQARRYIRLSALGRGRMPPGSPGPDVLKSILESIGFADGGRPDHLYAPWSSILGGNESDRRIREEIIDFLLTNNLKGPIIGGLLKRVRRHF</sequence>
<dbReference type="InterPro" id="IPR027417">
    <property type="entry name" value="P-loop_NTPase"/>
</dbReference>
<protein>
    <recommendedName>
        <fullName evidence="3">NACHT domain-containing protein</fullName>
    </recommendedName>
</protein>
<comment type="caution">
    <text evidence="1">The sequence shown here is derived from an EMBL/GenBank/DDBJ whole genome shotgun (WGS) entry which is preliminary data.</text>
</comment>
<evidence type="ECO:0008006" key="3">
    <source>
        <dbReference type="Google" id="ProtNLM"/>
    </source>
</evidence>
<dbReference type="RefSeq" id="WP_123595076.1">
    <property type="nucleotide sequence ID" value="NZ_MOBZ01000020.1"/>
</dbReference>
<evidence type="ECO:0000313" key="2">
    <source>
        <dbReference type="Proteomes" id="UP000283619"/>
    </source>
</evidence>
<dbReference type="SUPFAM" id="SSF141571">
    <property type="entry name" value="Pentapeptide repeat-like"/>
    <property type="match status" value="1"/>
</dbReference>
<dbReference type="SUPFAM" id="SSF52540">
    <property type="entry name" value="P-loop containing nucleoside triphosphate hydrolases"/>
    <property type="match status" value="1"/>
</dbReference>
<evidence type="ECO:0000313" key="1">
    <source>
        <dbReference type="EMBL" id="ROO03840.1"/>
    </source>
</evidence>
<accession>A0A423NZL4</accession>
<organism evidence="1 2">
    <name type="scientific">Pseudomonas fluorescens</name>
    <dbReference type="NCBI Taxonomy" id="294"/>
    <lineage>
        <taxon>Bacteria</taxon>
        <taxon>Pseudomonadati</taxon>
        <taxon>Pseudomonadota</taxon>
        <taxon>Gammaproteobacteria</taxon>
        <taxon>Pseudomonadales</taxon>
        <taxon>Pseudomonadaceae</taxon>
        <taxon>Pseudomonas</taxon>
    </lineage>
</organism>
<proteinExistence type="predicted"/>
<dbReference type="EMBL" id="MOBZ01000020">
    <property type="protein sequence ID" value="ROO03840.1"/>
    <property type="molecule type" value="Genomic_DNA"/>
</dbReference>
<dbReference type="Proteomes" id="UP000283619">
    <property type="component" value="Unassembled WGS sequence"/>
</dbReference>